<evidence type="ECO:0000313" key="1">
    <source>
        <dbReference type="EMBL" id="EGJ30132.1"/>
    </source>
</evidence>
<evidence type="ECO:0000313" key="2">
    <source>
        <dbReference type="Proteomes" id="UP000003959"/>
    </source>
</evidence>
<dbReference type="EMBL" id="GL890959">
    <property type="protein sequence ID" value="EGJ30132.1"/>
    <property type="molecule type" value="Genomic_DNA"/>
</dbReference>
<dbReference type="HOGENOM" id="CLU_1352712_0_0_3"/>
<dbReference type="Proteomes" id="UP000003959">
    <property type="component" value="Unassembled WGS sequence"/>
</dbReference>
<proteinExistence type="predicted"/>
<dbReference type="AlphaFoldDB" id="F4XZ54"/>
<protein>
    <recommendedName>
        <fullName evidence="3">Type I restriction enzyme R protein N-terminal domain-containing protein</fullName>
    </recommendedName>
</protein>
<reference evidence="2" key="1">
    <citation type="journal article" date="2011" name="Proc. Natl. Acad. Sci. U.S.A.">
        <title>Genomic insights into the physiology and ecology of the marine filamentous cyanobacterium Lyngbya majuscula.</title>
        <authorList>
            <person name="Jones A.C."/>
            <person name="Monroe E.A."/>
            <person name="Podell S."/>
            <person name="Hess W.R."/>
            <person name="Klages S."/>
            <person name="Esquenazi E."/>
            <person name="Niessen S."/>
            <person name="Hoover H."/>
            <person name="Rothmann M."/>
            <person name="Lasken R.S."/>
            <person name="Yates J.R.III."/>
            <person name="Reinhardt R."/>
            <person name="Kube M."/>
            <person name="Burkart M.D."/>
            <person name="Allen E.E."/>
            <person name="Dorrestein P.C."/>
            <person name="Gerwick W.H."/>
            <person name="Gerwick L."/>
        </authorList>
    </citation>
    <scope>NUCLEOTIDE SEQUENCE [LARGE SCALE GENOMIC DNA]</scope>
    <source>
        <strain evidence="2">3L</strain>
    </source>
</reference>
<accession>F4XZ54</accession>
<dbReference type="RefSeq" id="WP_008188251.1">
    <property type="nucleotide sequence ID" value="NZ_GL890959.1"/>
</dbReference>
<organism evidence="1 2">
    <name type="scientific">Moorena producens 3L</name>
    <dbReference type="NCBI Taxonomy" id="489825"/>
    <lineage>
        <taxon>Bacteria</taxon>
        <taxon>Bacillati</taxon>
        <taxon>Cyanobacteriota</taxon>
        <taxon>Cyanophyceae</taxon>
        <taxon>Coleofasciculales</taxon>
        <taxon>Coleofasciculaceae</taxon>
        <taxon>Moorena</taxon>
    </lineage>
</organism>
<sequence length="213" mass="25136">MNRRRILKAGQSYTFNQYFDLPFTLEDILAEFDYTFVRSPLARLRRSHIDLPRQPFTAAIEPLLHQLQRNRKRIELINETARREALIAPILFEVVDLTNHRIYIEYSIAVNEHLRGTLDYYIANHNLIVIEAKQSDLVRGFTQLAVELVALDQWLQSDQRILYGIVTTGEDWRFGTFNRQERSIQQDPKRYIVPEELTELLEILVGIMTLNHI</sequence>
<dbReference type="OrthoDB" id="466093at2"/>
<gene>
    <name evidence="1" type="ORF">LYNGBM3L_56270</name>
</gene>
<name>F4XZ54_9CYAN</name>
<dbReference type="eggNOG" id="ENOG5030BYU">
    <property type="taxonomic scope" value="Bacteria"/>
</dbReference>
<evidence type="ECO:0008006" key="3">
    <source>
        <dbReference type="Google" id="ProtNLM"/>
    </source>
</evidence>
<keyword evidence="2" id="KW-1185">Reference proteome</keyword>